<protein>
    <submittedName>
        <fullName evidence="2">Uncharacterized protein</fullName>
    </submittedName>
</protein>
<evidence type="ECO:0000313" key="3">
    <source>
        <dbReference type="Proteomes" id="UP001266305"/>
    </source>
</evidence>
<sequence length="132" mass="13927">MVREAVRGASPVWQQPYGRLLEPERRTTSARPSLGEESVRSAGGESLHPCRGGGVVKVGGGGHGLAGGPRSWWVGGGGGHGLASGPRSRRVRAFYRGGNRRAWRGADSAGGVFRGGRAYGDWFSRSLGGRWL</sequence>
<evidence type="ECO:0000256" key="1">
    <source>
        <dbReference type="SAM" id="MobiDB-lite"/>
    </source>
</evidence>
<dbReference type="EMBL" id="JASSZA010000010">
    <property type="protein sequence ID" value="KAK2100592.1"/>
    <property type="molecule type" value="Genomic_DNA"/>
</dbReference>
<name>A0ABQ9UU40_SAGOE</name>
<dbReference type="Proteomes" id="UP001266305">
    <property type="component" value="Unassembled WGS sequence"/>
</dbReference>
<accession>A0ABQ9UU40</accession>
<organism evidence="2 3">
    <name type="scientific">Saguinus oedipus</name>
    <name type="common">Cotton-top tamarin</name>
    <name type="synonym">Oedipomidas oedipus</name>
    <dbReference type="NCBI Taxonomy" id="9490"/>
    <lineage>
        <taxon>Eukaryota</taxon>
        <taxon>Metazoa</taxon>
        <taxon>Chordata</taxon>
        <taxon>Craniata</taxon>
        <taxon>Vertebrata</taxon>
        <taxon>Euteleostomi</taxon>
        <taxon>Mammalia</taxon>
        <taxon>Eutheria</taxon>
        <taxon>Euarchontoglires</taxon>
        <taxon>Primates</taxon>
        <taxon>Haplorrhini</taxon>
        <taxon>Platyrrhini</taxon>
        <taxon>Cebidae</taxon>
        <taxon>Callitrichinae</taxon>
        <taxon>Saguinus</taxon>
    </lineage>
</organism>
<keyword evidence="3" id="KW-1185">Reference proteome</keyword>
<feature type="compositionally biased region" description="Gly residues" evidence="1">
    <location>
        <begin position="51"/>
        <end position="67"/>
    </location>
</feature>
<comment type="caution">
    <text evidence="2">The sequence shown here is derived from an EMBL/GenBank/DDBJ whole genome shotgun (WGS) entry which is preliminary data.</text>
</comment>
<evidence type="ECO:0000313" key="2">
    <source>
        <dbReference type="EMBL" id="KAK2100592.1"/>
    </source>
</evidence>
<proteinExistence type="predicted"/>
<feature type="region of interest" description="Disordered" evidence="1">
    <location>
        <begin position="17"/>
        <end position="88"/>
    </location>
</feature>
<gene>
    <name evidence="2" type="ORF">P7K49_021940</name>
</gene>
<reference evidence="2 3" key="1">
    <citation type="submission" date="2023-05" db="EMBL/GenBank/DDBJ databases">
        <title>B98-5 Cell Line De Novo Hybrid Assembly: An Optical Mapping Approach.</title>
        <authorList>
            <person name="Kananen K."/>
            <person name="Auerbach J.A."/>
            <person name="Kautto E."/>
            <person name="Blachly J.S."/>
        </authorList>
    </citation>
    <scope>NUCLEOTIDE SEQUENCE [LARGE SCALE GENOMIC DNA]</scope>
    <source>
        <strain evidence="2">B95-8</strain>
        <tissue evidence="2">Cell line</tissue>
    </source>
</reference>